<dbReference type="eggNOG" id="KOG0959">
    <property type="taxonomic scope" value="Eukaryota"/>
</dbReference>
<name>A7T7K7_NEMVE</name>
<dbReference type="PANTHER" id="PTHR43690:SF18">
    <property type="entry name" value="INSULIN-DEGRADING ENZYME-RELATED"/>
    <property type="match status" value="1"/>
</dbReference>
<evidence type="ECO:0000313" key="3">
    <source>
        <dbReference type="EMBL" id="EDO28044.1"/>
    </source>
</evidence>
<dbReference type="InterPro" id="IPR050626">
    <property type="entry name" value="Peptidase_M16"/>
</dbReference>
<evidence type="ECO:0000256" key="1">
    <source>
        <dbReference type="ARBA" id="ARBA00022723"/>
    </source>
</evidence>
<keyword evidence="1" id="KW-0479">Metal-binding</keyword>
<dbReference type="Gene3D" id="3.30.830.10">
    <property type="entry name" value="Metalloenzyme, LuxS/M16 peptidase-like"/>
    <property type="match status" value="2"/>
</dbReference>
<reference evidence="3 4" key="1">
    <citation type="journal article" date="2007" name="Science">
        <title>Sea anemone genome reveals ancestral eumetazoan gene repertoire and genomic organization.</title>
        <authorList>
            <person name="Putnam N.H."/>
            <person name="Srivastava M."/>
            <person name="Hellsten U."/>
            <person name="Dirks B."/>
            <person name="Chapman J."/>
            <person name="Salamov A."/>
            <person name="Terry A."/>
            <person name="Shapiro H."/>
            <person name="Lindquist E."/>
            <person name="Kapitonov V.V."/>
            <person name="Jurka J."/>
            <person name="Genikhovich G."/>
            <person name="Grigoriev I.V."/>
            <person name="Lucas S.M."/>
            <person name="Steele R.E."/>
            <person name="Finnerty J.R."/>
            <person name="Technau U."/>
            <person name="Martindale M.Q."/>
            <person name="Rokhsar D.S."/>
        </authorList>
    </citation>
    <scope>NUCLEOTIDE SEQUENCE [LARGE SCALE GENOMIC DNA]</scope>
    <source>
        <strain evidence="4">CH2 X CH6</strain>
    </source>
</reference>
<feature type="domain" description="Peptidase M16 middle/third" evidence="2">
    <location>
        <begin position="1"/>
        <end position="154"/>
    </location>
</feature>
<dbReference type="InParanoid" id="A7T7K7"/>
<dbReference type="Pfam" id="PF16187">
    <property type="entry name" value="Peptidase_M16_M"/>
    <property type="match status" value="2"/>
</dbReference>
<dbReference type="STRING" id="45351.A7T7K7"/>
<dbReference type="GO" id="GO:0046872">
    <property type="term" value="F:metal ion binding"/>
    <property type="evidence" value="ECO:0007669"/>
    <property type="project" value="UniProtKB-KW"/>
</dbReference>
<dbReference type="HOGENOM" id="CLU_1131418_0_0_1"/>
<dbReference type="AlphaFoldDB" id="A7T7K7"/>
<proteinExistence type="predicted"/>
<feature type="non-terminal residue" evidence="3">
    <location>
        <position position="1"/>
    </location>
</feature>
<gene>
    <name evidence="3" type="ORF">NEMVEDRAFT_v1g148988</name>
</gene>
<evidence type="ECO:0000259" key="2">
    <source>
        <dbReference type="Pfam" id="PF16187"/>
    </source>
</evidence>
<keyword evidence="4" id="KW-1185">Reference proteome</keyword>
<feature type="domain" description="Peptidase M16 middle/third" evidence="2">
    <location>
        <begin position="195"/>
        <end position="239"/>
    </location>
</feature>
<dbReference type="PhylomeDB" id="A7T7K7"/>
<sequence length="246" mass="28354">ITIVSKAFEGKTDKTEEWYGTEYSMERIDQQQIKDWKNVSLNAALTIPKKNEFIPTDLDIRPAPGETSQFPVLIKVVSPVTNDLFKQDVTFLLPKACMLFEITSPLAYIDPCHCNMAYIFLQLLKDSLNEYAYDAEIAGVTYNLDNTMYGIFVSHANGHIWIKSRDGIFVCHAKHNVFKILGIMIHHVLNLCNTRETPCMSIRGYNHKQGILMEKILKRMTKFKVDPNRFRLIKERVSKPPILKEL</sequence>
<evidence type="ECO:0000313" key="4">
    <source>
        <dbReference type="Proteomes" id="UP000001593"/>
    </source>
</evidence>
<dbReference type="InterPro" id="IPR032632">
    <property type="entry name" value="Peptidase_M16_M"/>
</dbReference>
<protein>
    <recommendedName>
        <fullName evidence="2">Peptidase M16 middle/third domain-containing protein</fullName>
    </recommendedName>
</protein>
<dbReference type="PANTHER" id="PTHR43690">
    <property type="entry name" value="NARDILYSIN"/>
    <property type="match status" value="1"/>
</dbReference>
<organism evidence="3 4">
    <name type="scientific">Nematostella vectensis</name>
    <name type="common">Starlet sea anemone</name>
    <dbReference type="NCBI Taxonomy" id="45351"/>
    <lineage>
        <taxon>Eukaryota</taxon>
        <taxon>Metazoa</taxon>
        <taxon>Cnidaria</taxon>
        <taxon>Anthozoa</taxon>
        <taxon>Hexacorallia</taxon>
        <taxon>Actiniaria</taxon>
        <taxon>Edwardsiidae</taxon>
        <taxon>Nematostella</taxon>
    </lineage>
</organism>
<dbReference type="InterPro" id="IPR011249">
    <property type="entry name" value="Metalloenz_LuxS/M16"/>
</dbReference>
<accession>A7T7K7</accession>
<dbReference type="SUPFAM" id="SSF63411">
    <property type="entry name" value="LuxS/MPP-like metallohydrolase"/>
    <property type="match status" value="2"/>
</dbReference>
<dbReference type="Proteomes" id="UP000001593">
    <property type="component" value="Unassembled WGS sequence"/>
</dbReference>
<dbReference type="EMBL" id="DS472144">
    <property type="protein sequence ID" value="EDO28044.1"/>
    <property type="molecule type" value="Genomic_DNA"/>
</dbReference>